<dbReference type="Proteomes" id="UP001190926">
    <property type="component" value="Unassembled WGS sequence"/>
</dbReference>
<evidence type="ECO:0000313" key="1">
    <source>
        <dbReference type="EMBL" id="KAH6827121.1"/>
    </source>
</evidence>
<dbReference type="Pfam" id="PF05056">
    <property type="entry name" value="DUF674"/>
    <property type="match status" value="1"/>
</dbReference>
<gene>
    <name evidence="1" type="ORF">C2S53_004727</name>
</gene>
<evidence type="ECO:0000313" key="2">
    <source>
        <dbReference type="Proteomes" id="UP001190926"/>
    </source>
</evidence>
<comment type="caution">
    <text evidence="1">The sequence shown here is derived from an EMBL/GenBank/DDBJ whole genome shotgun (WGS) entry which is preliminary data.</text>
</comment>
<reference evidence="1 2" key="1">
    <citation type="journal article" date="2021" name="Nat. Commun.">
        <title>Incipient diploidization of the medicinal plant Perilla within 10,000 years.</title>
        <authorList>
            <person name="Zhang Y."/>
            <person name="Shen Q."/>
            <person name="Leng L."/>
            <person name="Zhang D."/>
            <person name="Chen S."/>
            <person name="Shi Y."/>
            <person name="Ning Z."/>
            <person name="Chen S."/>
        </authorList>
    </citation>
    <scope>NUCLEOTIDE SEQUENCE [LARGE SCALE GENOMIC DNA]</scope>
    <source>
        <strain evidence="2">cv. PC099</strain>
    </source>
</reference>
<name>A0AAD4J5A2_PERFH</name>
<evidence type="ECO:0008006" key="3">
    <source>
        <dbReference type="Google" id="ProtNLM"/>
    </source>
</evidence>
<dbReference type="PANTHER" id="PTHR33103:SF27">
    <property type="entry name" value="OS04G0594700 PROTEIN"/>
    <property type="match status" value="1"/>
</dbReference>
<protein>
    <recommendedName>
        <fullName evidence="3">DUF674 family protein</fullName>
    </recommendedName>
</protein>
<dbReference type="InterPro" id="IPR007750">
    <property type="entry name" value="DUF674"/>
</dbReference>
<dbReference type="EMBL" id="SDAM02000152">
    <property type="protein sequence ID" value="KAH6827121.1"/>
    <property type="molecule type" value="Genomic_DNA"/>
</dbReference>
<dbReference type="PANTHER" id="PTHR33103">
    <property type="entry name" value="OS01G0153900 PROTEIN"/>
    <property type="match status" value="1"/>
</dbReference>
<organism evidence="1 2">
    <name type="scientific">Perilla frutescens var. hirtella</name>
    <name type="common">Perilla citriodora</name>
    <name type="synonym">Perilla setoyensis</name>
    <dbReference type="NCBI Taxonomy" id="608512"/>
    <lineage>
        <taxon>Eukaryota</taxon>
        <taxon>Viridiplantae</taxon>
        <taxon>Streptophyta</taxon>
        <taxon>Embryophyta</taxon>
        <taxon>Tracheophyta</taxon>
        <taxon>Spermatophyta</taxon>
        <taxon>Magnoliopsida</taxon>
        <taxon>eudicotyledons</taxon>
        <taxon>Gunneridae</taxon>
        <taxon>Pentapetalae</taxon>
        <taxon>asterids</taxon>
        <taxon>lamiids</taxon>
        <taxon>Lamiales</taxon>
        <taxon>Lamiaceae</taxon>
        <taxon>Nepetoideae</taxon>
        <taxon>Elsholtzieae</taxon>
        <taxon>Perilla</taxon>
    </lineage>
</organism>
<keyword evidence="2" id="KW-1185">Reference proteome</keyword>
<proteinExistence type="predicted"/>
<sequence length="472" mass="52613">MSYAKKDVKFSLKVMVNKERTKVLFAQVDSGFADVLLSFLTLPLGTIVRNMKKHYGDEAPAFGSLSSLYISLVNLDSVQFWTEGAKSFLLHPRSSSDAQCKTLKLDISDSQPFEEFFCGKFHCNFQLSLYRFRSVSMYYDNVLCTYCHPRVLMKKRVAKENAQAAPFFMMSTASFLITDDLQILSTTTGLLQIASSLGITDMDKAEQMSVTFGFAEVMDLLKASLISSTPLSDIILNKTGLTKSIKRELQEGITLSDHTENASASNSKKMILRVMLRKSTNKLLYAQAEEDFAELLFSFLIIPLGGVECLLAGKSLIKCMDKLYSSVAHHIDNKYFKTPDAKNSLIKPKIPHGYISKKHILPLIEEELPSSYRQITLFSSLKFPKGHGNYLKAPTTFMVTDDLTVTPLCIATTVPFLKGMKITVSDVKEVELQIGLKEALGILRASLTSTSALTDGLNLTNHISQIQPKQEH</sequence>
<dbReference type="AlphaFoldDB" id="A0AAD4J5A2"/>
<accession>A0AAD4J5A2</accession>